<protein>
    <recommendedName>
        <fullName evidence="8">UPF0283 membrane protein DKP76_09120</fullName>
    </recommendedName>
</protein>
<dbReference type="NCBIfam" id="TIGR01620">
    <property type="entry name" value="hyp_HI0043"/>
    <property type="match status" value="1"/>
</dbReference>
<evidence type="ECO:0000256" key="9">
    <source>
        <dbReference type="SAM" id="MobiDB-lite"/>
    </source>
</evidence>
<keyword evidence="6 8" id="KW-1133">Transmembrane helix</keyword>
<evidence type="ECO:0000256" key="4">
    <source>
        <dbReference type="ARBA" id="ARBA00022519"/>
    </source>
</evidence>
<evidence type="ECO:0000256" key="2">
    <source>
        <dbReference type="ARBA" id="ARBA00008255"/>
    </source>
</evidence>
<sequence>MSEKPPRKPASFSVNQPRPEQLTEESGTDRLRHPRAVTDLEQLILEKDVFALSAEEEAELEALDPAYEPVPRRGWSLSRILFGALGILVSFAVAIWVEDLIRALFTRADWLGWTAFGVAMVALLAFIAIIIRELVALRRLASVQHLRKDAADAAMHDDMAAARRAVDALRAIASGLPETARGRKMLDGLTDDIIDGRDLIRLAETELLRPLDREARLLIMNASRRVSIVTAISPRALVDVAYVVFESARLIRRLSQLYGGRPGTLGFMKLIRRVVAHLAVTGTLAMGDSVIQQLVGHGLASRLSAKLGEGVVNGLMTARIGIAAMDVVRPFPFNAEKRPGVSDFIGDLARIAGEKNPKAKAGN</sequence>
<feature type="region of interest" description="Disordered" evidence="9">
    <location>
        <begin position="1"/>
        <end position="32"/>
    </location>
</feature>
<dbReference type="HAMAP" id="MF_01085">
    <property type="entry name" value="UPF0283"/>
    <property type="match status" value="1"/>
</dbReference>
<feature type="transmembrane region" description="Helical" evidence="8">
    <location>
        <begin position="110"/>
        <end position="131"/>
    </location>
</feature>
<comment type="subcellular location">
    <subcellularLocation>
        <location evidence="1">Cell inner membrane</location>
        <topology evidence="1">Multi-pass membrane protein</topology>
    </subcellularLocation>
    <subcellularLocation>
        <location evidence="8">Cell membrane</location>
        <topology evidence="8">Multi-pass membrane protein</topology>
    </subcellularLocation>
</comment>
<evidence type="ECO:0000256" key="5">
    <source>
        <dbReference type="ARBA" id="ARBA00022692"/>
    </source>
</evidence>
<comment type="similarity">
    <text evidence="2 8">Belongs to the UPF0283 family.</text>
</comment>
<dbReference type="Proteomes" id="UP000245865">
    <property type="component" value="Unassembled WGS sequence"/>
</dbReference>
<dbReference type="Pfam" id="PF05128">
    <property type="entry name" value="DUF697"/>
    <property type="match status" value="1"/>
</dbReference>
<evidence type="ECO:0000313" key="11">
    <source>
        <dbReference type="Proteomes" id="UP000245865"/>
    </source>
</evidence>
<accession>A0A316J9I9</accession>
<keyword evidence="4" id="KW-0997">Cell inner membrane</keyword>
<dbReference type="RefSeq" id="WP_109706146.1">
    <property type="nucleotide sequence ID" value="NZ_QGDB01000003.1"/>
</dbReference>
<dbReference type="PANTHER" id="PTHR39342:SF1">
    <property type="entry name" value="UPF0283 MEMBRANE PROTEIN YCJF"/>
    <property type="match status" value="1"/>
</dbReference>
<dbReference type="EMBL" id="QGDB01000003">
    <property type="protein sequence ID" value="PWL17911.1"/>
    <property type="molecule type" value="Genomic_DNA"/>
</dbReference>
<dbReference type="InterPro" id="IPR006507">
    <property type="entry name" value="UPF0283"/>
</dbReference>
<organism evidence="10 11">
    <name type="scientific">Falsochrobactrum shanghaiense</name>
    <dbReference type="NCBI Taxonomy" id="2201899"/>
    <lineage>
        <taxon>Bacteria</taxon>
        <taxon>Pseudomonadati</taxon>
        <taxon>Pseudomonadota</taxon>
        <taxon>Alphaproteobacteria</taxon>
        <taxon>Hyphomicrobiales</taxon>
        <taxon>Brucellaceae</taxon>
        <taxon>Falsochrobactrum</taxon>
    </lineage>
</organism>
<evidence type="ECO:0000256" key="8">
    <source>
        <dbReference type="HAMAP-Rule" id="MF_01085"/>
    </source>
</evidence>
<evidence type="ECO:0000313" key="10">
    <source>
        <dbReference type="EMBL" id="PWL17911.1"/>
    </source>
</evidence>
<name>A0A316J9I9_9HYPH</name>
<dbReference type="AlphaFoldDB" id="A0A316J9I9"/>
<evidence type="ECO:0000256" key="7">
    <source>
        <dbReference type="ARBA" id="ARBA00023136"/>
    </source>
</evidence>
<keyword evidence="7 8" id="KW-0472">Membrane</keyword>
<dbReference type="GO" id="GO:0005886">
    <property type="term" value="C:plasma membrane"/>
    <property type="evidence" value="ECO:0007669"/>
    <property type="project" value="UniProtKB-SubCell"/>
</dbReference>
<gene>
    <name evidence="10" type="ORF">DKP76_09120</name>
</gene>
<evidence type="ECO:0000256" key="1">
    <source>
        <dbReference type="ARBA" id="ARBA00004429"/>
    </source>
</evidence>
<dbReference type="PANTHER" id="PTHR39342">
    <property type="entry name" value="UPF0283 MEMBRANE PROTEIN YCJF"/>
    <property type="match status" value="1"/>
</dbReference>
<dbReference type="OrthoDB" id="9816060at2"/>
<evidence type="ECO:0000256" key="6">
    <source>
        <dbReference type="ARBA" id="ARBA00022989"/>
    </source>
</evidence>
<comment type="caution">
    <text evidence="10">The sequence shown here is derived from an EMBL/GenBank/DDBJ whole genome shotgun (WGS) entry which is preliminary data.</text>
</comment>
<reference evidence="10 11" key="1">
    <citation type="submission" date="2018-05" db="EMBL/GenBank/DDBJ databases">
        <title>Comparative genomic sequence analysis between strain HN4 and CCM 8460T (Falsochrobactrum ovis) will provide more evidence to prove that HN4 is a new species of Falsochrobactrum.</title>
        <authorList>
            <person name="Lyu W."/>
            <person name="Sun L."/>
            <person name="Yao L."/>
        </authorList>
    </citation>
    <scope>NUCLEOTIDE SEQUENCE [LARGE SCALE GENOMIC DNA]</scope>
    <source>
        <strain evidence="10 11">HN4</strain>
    </source>
</reference>
<keyword evidence="11" id="KW-1185">Reference proteome</keyword>
<keyword evidence="3 8" id="KW-1003">Cell membrane</keyword>
<evidence type="ECO:0000256" key="3">
    <source>
        <dbReference type="ARBA" id="ARBA00022475"/>
    </source>
</evidence>
<dbReference type="InterPro" id="IPR021147">
    <property type="entry name" value="DUF697"/>
</dbReference>
<proteinExistence type="inferred from homology"/>
<feature type="transmembrane region" description="Helical" evidence="8">
    <location>
        <begin position="80"/>
        <end position="98"/>
    </location>
</feature>
<keyword evidence="5 8" id="KW-0812">Transmembrane</keyword>